<gene>
    <name evidence="1" type="ORF">SCMU_14130</name>
</gene>
<dbReference type="Proteomes" id="UP001319861">
    <property type="component" value="Chromosome"/>
</dbReference>
<protein>
    <submittedName>
        <fullName evidence="1">Uncharacterized protein</fullName>
    </submittedName>
</protein>
<name>A0ABM7PTJ8_SINCY</name>
<dbReference type="RefSeq" id="WP_229232298.1">
    <property type="nucleotide sequence ID" value="NZ_AP024525.1"/>
</dbReference>
<accession>A0ABM7PTJ8</accession>
<evidence type="ECO:0000313" key="1">
    <source>
        <dbReference type="EMBL" id="BCT75571.1"/>
    </source>
</evidence>
<organism evidence="1 2">
    <name type="scientific">Sinomonas cyclohexanicum</name>
    <name type="common">Corynebacterium cyclohexanicum</name>
    <dbReference type="NCBI Taxonomy" id="322009"/>
    <lineage>
        <taxon>Bacteria</taxon>
        <taxon>Bacillati</taxon>
        <taxon>Actinomycetota</taxon>
        <taxon>Actinomycetes</taxon>
        <taxon>Micrococcales</taxon>
        <taxon>Micrococcaceae</taxon>
        <taxon>Sinomonas</taxon>
    </lineage>
</organism>
<reference evidence="1 2" key="1">
    <citation type="journal article" date="2021" name="J. Biosci. Bioeng.">
        <title>Identification and characterization of a chc gene cluster responsible for the aromatization pathway of cyclohexanecarboxylate degradation in Sinomonas cyclohexanicum ATCC 51369.</title>
        <authorList>
            <person name="Yamamoto T."/>
            <person name="Hasegawa Y."/>
            <person name="Lau P.C.K."/>
            <person name="Iwaki H."/>
        </authorList>
    </citation>
    <scope>NUCLEOTIDE SEQUENCE [LARGE SCALE GENOMIC DNA]</scope>
    <source>
        <strain evidence="1 2">ATCC 51369</strain>
    </source>
</reference>
<evidence type="ECO:0000313" key="2">
    <source>
        <dbReference type="Proteomes" id="UP001319861"/>
    </source>
</evidence>
<sequence>MTAATAPTIHAGSRYYGSIASQHGKTVAFTEACRCWGCQHHRDPLFKDLPRAHDGRDRKVTLEDGTVLYHPNPASFRA</sequence>
<proteinExistence type="predicted"/>
<dbReference type="EMBL" id="AP024525">
    <property type="protein sequence ID" value="BCT75571.1"/>
    <property type="molecule type" value="Genomic_DNA"/>
</dbReference>
<keyword evidence="2" id="KW-1185">Reference proteome</keyword>